<organism evidence="1 2">
    <name type="scientific">Cetraspora pellucida</name>
    <dbReference type="NCBI Taxonomy" id="1433469"/>
    <lineage>
        <taxon>Eukaryota</taxon>
        <taxon>Fungi</taxon>
        <taxon>Fungi incertae sedis</taxon>
        <taxon>Mucoromycota</taxon>
        <taxon>Glomeromycotina</taxon>
        <taxon>Glomeromycetes</taxon>
        <taxon>Diversisporales</taxon>
        <taxon>Gigasporaceae</taxon>
        <taxon>Cetraspora</taxon>
    </lineage>
</organism>
<evidence type="ECO:0000313" key="2">
    <source>
        <dbReference type="Proteomes" id="UP000789759"/>
    </source>
</evidence>
<name>A0A9N9KIP5_9GLOM</name>
<comment type="caution">
    <text evidence="1">The sequence shown here is derived from an EMBL/GenBank/DDBJ whole genome shotgun (WGS) entry which is preliminary data.</text>
</comment>
<evidence type="ECO:0000313" key="1">
    <source>
        <dbReference type="EMBL" id="CAG8838423.1"/>
    </source>
</evidence>
<dbReference type="Proteomes" id="UP000789759">
    <property type="component" value="Unassembled WGS sequence"/>
</dbReference>
<proteinExistence type="predicted"/>
<keyword evidence="2" id="KW-1185">Reference proteome</keyword>
<reference evidence="1" key="1">
    <citation type="submission" date="2021-06" db="EMBL/GenBank/DDBJ databases">
        <authorList>
            <person name="Kallberg Y."/>
            <person name="Tangrot J."/>
            <person name="Rosling A."/>
        </authorList>
    </citation>
    <scope>NUCLEOTIDE SEQUENCE</scope>
    <source>
        <strain evidence="1">FL966</strain>
    </source>
</reference>
<accession>A0A9N9KIP5</accession>
<dbReference type="AlphaFoldDB" id="A0A9N9KIP5"/>
<gene>
    <name evidence="1" type="ORF">CPELLU_LOCUS21712</name>
</gene>
<feature type="non-terminal residue" evidence="1">
    <location>
        <position position="78"/>
    </location>
</feature>
<sequence length="78" mass="9040">LDGWTNPIGQSIYFYLIMTSNKKEYLYSLKNYSRQSHTRKFIAMKIQDIVETISVEKFGEIVTDGAMNMKLAKSLVNQ</sequence>
<protein>
    <submittedName>
        <fullName evidence="1">2666_t:CDS:1</fullName>
    </submittedName>
</protein>
<dbReference type="OrthoDB" id="2442898at2759"/>
<dbReference type="EMBL" id="CAJVQA010084125">
    <property type="protein sequence ID" value="CAG8838423.1"/>
    <property type="molecule type" value="Genomic_DNA"/>
</dbReference>
<feature type="non-terminal residue" evidence="1">
    <location>
        <position position="1"/>
    </location>
</feature>